<comment type="caution">
    <text evidence="2">The sequence shown here is derived from an EMBL/GenBank/DDBJ whole genome shotgun (WGS) entry which is preliminary data.</text>
</comment>
<evidence type="ECO:0000259" key="1">
    <source>
        <dbReference type="Pfam" id="PF01636"/>
    </source>
</evidence>
<dbReference type="PANTHER" id="PTHR21310">
    <property type="entry name" value="AMINOGLYCOSIDE PHOSPHOTRANSFERASE-RELATED-RELATED"/>
    <property type="match status" value="1"/>
</dbReference>
<protein>
    <recommendedName>
        <fullName evidence="1">Aminoglycoside phosphotransferase domain-containing protein</fullName>
    </recommendedName>
</protein>
<dbReference type="Proteomes" id="UP001161757">
    <property type="component" value="Unassembled WGS sequence"/>
</dbReference>
<evidence type="ECO:0000313" key="2">
    <source>
        <dbReference type="EMBL" id="KAJ8988512.1"/>
    </source>
</evidence>
<dbReference type="EMBL" id="JAJGCB010000018">
    <property type="protein sequence ID" value="KAJ8988512.1"/>
    <property type="molecule type" value="Genomic_DNA"/>
</dbReference>
<reference evidence="2" key="1">
    <citation type="submission" date="2023-01" db="EMBL/GenBank/DDBJ databases">
        <title>Exophiala dermititidis isolated from Cystic Fibrosis Patient.</title>
        <authorList>
            <person name="Kurbessoian T."/>
            <person name="Crocker A."/>
            <person name="Murante D."/>
            <person name="Hogan D.A."/>
            <person name="Stajich J.E."/>
        </authorList>
    </citation>
    <scope>NUCLEOTIDE SEQUENCE</scope>
    <source>
        <strain evidence="2">Ex8</strain>
    </source>
</reference>
<dbReference type="InterPro" id="IPR051678">
    <property type="entry name" value="AGP_Transferase"/>
</dbReference>
<sequence length="298" mass="34330">MSSDDDVSLSALEGYLPPTTFFKPLFRRRGDPEDMATAVKLSEIVEDLSKLNQAFQQSESIFQDGMGTKVFRHGNIVLKFGLGVSPFEAKTLQFMCQTTNVPVPWLYRDHVHADGTAVLAMEYIEGHVLSELWPSLRPDEKMNIVGQLREILDEMRRHRSNIIGGIHDTPAVDARKSRHKGGPFATEQRFNEFLRSDMIPNAPRLYYSMLERAMKNDHDIVLTHGDINPRNIMVNDGQIVAILDWETGGWYPEYWEYIKFFNALDSSLDWVDYADKIFSKTYIGEFLADSFLERFLRH</sequence>
<dbReference type="CDD" id="cd05120">
    <property type="entry name" value="APH_ChoK_like"/>
    <property type="match status" value="1"/>
</dbReference>
<dbReference type="Pfam" id="PF01636">
    <property type="entry name" value="APH"/>
    <property type="match status" value="1"/>
</dbReference>
<feature type="domain" description="Aminoglycoside phosphotransferase" evidence="1">
    <location>
        <begin position="86"/>
        <end position="263"/>
    </location>
</feature>
<gene>
    <name evidence="2" type="ORF">HRR80_007538</name>
</gene>
<dbReference type="SUPFAM" id="SSF56112">
    <property type="entry name" value="Protein kinase-like (PK-like)"/>
    <property type="match status" value="1"/>
</dbReference>
<evidence type="ECO:0000313" key="3">
    <source>
        <dbReference type="Proteomes" id="UP001161757"/>
    </source>
</evidence>
<organism evidence="2 3">
    <name type="scientific">Exophiala dermatitidis</name>
    <name type="common">Black yeast-like fungus</name>
    <name type="synonym">Wangiella dermatitidis</name>
    <dbReference type="NCBI Taxonomy" id="5970"/>
    <lineage>
        <taxon>Eukaryota</taxon>
        <taxon>Fungi</taxon>
        <taxon>Dikarya</taxon>
        <taxon>Ascomycota</taxon>
        <taxon>Pezizomycotina</taxon>
        <taxon>Eurotiomycetes</taxon>
        <taxon>Chaetothyriomycetidae</taxon>
        <taxon>Chaetothyriales</taxon>
        <taxon>Herpotrichiellaceae</taxon>
        <taxon>Exophiala</taxon>
    </lineage>
</organism>
<name>A0AAN6ERH2_EXODE</name>
<dbReference type="PANTHER" id="PTHR21310:SF58">
    <property type="entry name" value="AMINOGLYCOSIDE PHOSPHOTRANSFERASE DOMAIN-CONTAINING PROTEIN"/>
    <property type="match status" value="1"/>
</dbReference>
<dbReference type="Gene3D" id="3.90.1200.10">
    <property type="match status" value="1"/>
</dbReference>
<dbReference type="AlphaFoldDB" id="A0AAN6ERH2"/>
<dbReference type="InterPro" id="IPR011009">
    <property type="entry name" value="Kinase-like_dom_sf"/>
</dbReference>
<accession>A0AAN6ERH2</accession>
<proteinExistence type="predicted"/>
<dbReference type="InterPro" id="IPR002575">
    <property type="entry name" value="Aminoglycoside_PTrfase"/>
</dbReference>